<dbReference type="HOGENOM" id="CLU_1222965_0_0_11"/>
<feature type="transmembrane region" description="Helical" evidence="1">
    <location>
        <begin position="193"/>
        <end position="210"/>
    </location>
</feature>
<gene>
    <name evidence="2" type="ordered locus">AMIS_52840</name>
</gene>
<dbReference type="OrthoDB" id="3574827at2"/>
<dbReference type="eggNOG" id="ENOG502ZYE8">
    <property type="taxonomic scope" value="Bacteria"/>
</dbReference>
<keyword evidence="3" id="KW-1185">Reference proteome</keyword>
<name>I0HBW7_ACTM4</name>
<feature type="transmembrane region" description="Helical" evidence="1">
    <location>
        <begin position="169"/>
        <end position="187"/>
    </location>
</feature>
<proteinExistence type="predicted"/>
<feature type="transmembrane region" description="Helical" evidence="1">
    <location>
        <begin position="54"/>
        <end position="77"/>
    </location>
</feature>
<keyword evidence="1" id="KW-0472">Membrane</keyword>
<accession>I0HBW7</accession>
<keyword evidence="1" id="KW-0812">Transmembrane</keyword>
<feature type="transmembrane region" description="Helical" evidence="1">
    <location>
        <begin position="143"/>
        <end position="162"/>
    </location>
</feature>
<dbReference type="Proteomes" id="UP000007882">
    <property type="component" value="Chromosome"/>
</dbReference>
<dbReference type="RefSeq" id="WP_014445392.1">
    <property type="nucleotide sequence ID" value="NC_017093.1"/>
</dbReference>
<feature type="transmembrane region" description="Helical" evidence="1">
    <location>
        <begin position="12"/>
        <end position="34"/>
    </location>
</feature>
<feature type="transmembrane region" description="Helical" evidence="1">
    <location>
        <begin position="89"/>
        <end position="108"/>
    </location>
</feature>
<keyword evidence="1" id="KW-1133">Transmembrane helix</keyword>
<protein>
    <recommendedName>
        <fullName evidence="4">DUF4386 family protein</fullName>
    </recommendedName>
</protein>
<dbReference type="KEGG" id="ams:AMIS_52840"/>
<evidence type="ECO:0000256" key="1">
    <source>
        <dbReference type="SAM" id="Phobius"/>
    </source>
</evidence>
<evidence type="ECO:0008006" key="4">
    <source>
        <dbReference type="Google" id="ProtNLM"/>
    </source>
</evidence>
<dbReference type="PROSITE" id="PS51257">
    <property type="entry name" value="PROKAR_LIPOPROTEIN"/>
    <property type="match status" value="1"/>
</dbReference>
<dbReference type="EMBL" id="AP012319">
    <property type="protein sequence ID" value="BAL90504.1"/>
    <property type="molecule type" value="Genomic_DNA"/>
</dbReference>
<evidence type="ECO:0000313" key="2">
    <source>
        <dbReference type="EMBL" id="BAL90504.1"/>
    </source>
</evidence>
<reference evidence="2 3" key="1">
    <citation type="submission" date="2012-02" db="EMBL/GenBank/DDBJ databases">
        <title>Complete genome sequence of Actinoplanes missouriensis 431 (= NBRC 102363).</title>
        <authorList>
            <person name="Ohnishi Y."/>
            <person name="Ishikawa J."/>
            <person name="Sekine M."/>
            <person name="Hosoyama A."/>
            <person name="Harada T."/>
            <person name="Narita H."/>
            <person name="Hata T."/>
            <person name="Konno Y."/>
            <person name="Tutikane K."/>
            <person name="Fujita N."/>
            <person name="Horinouchi S."/>
            <person name="Hayakawa M."/>
        </authorList>
    </citation>
    <scope>NUCLEOTIDE SEQUENCE [LARGE SCALE GENOMIC DNA]</scope>
    <source>
        <strain evidence="3">ATCC 14538 / DSM 43046 / CBS 188.64 / JCM 3121 / NBRC 102363 / NCIMB 12654 / NRRL B-3342 / UNCC 431</strain>
    </source>
</reference>
<sequence>MTHTTGRGWAITGLLAGCAGFGALVLESGLAMFSEERVYADAALMYAETYDRRLIIAAFLPLMVLAGLGAAIFGAGLRRWLAAQSPAGSLLPELAGWGTLLVAALSLVGSGPVTEVYFQVIHAYNPADPDIAMTLQRLMDTLPWVWTGLLLTTGAITVAALRHGAAPRWLGWVSAVVSVLMVAVNVFPQQYLSGYLGGLWLIVAGAAFAFRRAANPSTVSHLTGQGVTG</sequence>
<evidence type="ECO:0000313" key="3">
    <source>
        <dbReference type="Proteomes" id="UP000007882"/>
    </source>
</evidence>
<dbReference type="AlphaFoldDB" id="I0HBW7"/>
<organism evidence="2 3">
    <name type="scientific">Actinoplanes missouriensis (strain ATCC 14538 / DSM 43046 / CBS 188.64 / JCM 3121 / NBRC 102363 / NCIMB 12654 / NRRL B-3342 / UNCC 431)</name>
    <dbReference type="NCBI Taxonomy" id="512565"/>
    <lineage>
        <taxon>Bacteria</taxon>
        <taxon>Bacillati</taxon>
        <taxon>Actinomycetota</taxon>
        <taxon>Actinomycetes</taxon>
        <taxon>Micromonosporales</taxon>
        <taxon>Micromonosporaceae</taxon>
        <taxon>Actinoplanes</taxon>
    </lineage>
</organism>
<dbReference type="STRING" id="512565.AMIS_52840"/>
<dbReference type="PATRIC" id="fig|512565.3.peg.5278"/>